<proteinExistence type="predicted"/>
<name>A0A4U5VE12_COLLU</name>
<accession>A0A4U5VE12</accession>
<organism evidence="1 2">
    <name type="scientific">Collichthys lucidus</name>
    <name type="common">Big head croaker</name>
    <name type="synonym">Sciaena lucida</name>
    <dbReference type="NCBI Taxonomy" id="240159"/>
    <lineage>
        <taxon>Eukaryota</taxon>
        <taxon>Metazoa</taxon>
        <taxon>Chordata</taxon>
        <taxon>Craniata</taxon>
        <taxon>Vertebrata</taxon>
        <taxon>Euteleostomi</taxon>
        <taxon>Actinopterygii</taxon>
        <taxon>Neopterygii</taxon>
        <taxon>Teleostei</taxon>
        <taxon>Neoteleostei</taxon>
        <taxon>Acanthomorphata</taxon>
        <taxon>Eupercaria</taxon>
        <taxon>Sciaenidae</taxon>
        <taxon>Collichthys</taxon>
    </lineage>
</organism>
<reference evidence="1 2" key="1">
    <citation type="submission" date="2019-01" db="EMBL/GenBank/DDBJ databases">
        <title>Genome Assembly of Collichthys lucidus.</title>
        <authorList>
            <person name="Cai M."/>
            <person name="Xiao S."/>
        </authorList>
    </citation>
    <scope>NUCLEOTIDE SEQUENCE [LARGE SCALE GENOMIC DNA]</scope>
    <source>
        <strain evidence="1">JT15FE1705JMU</strain>
        <tissue evidence="1">Muscle</tissue>
    </source>
</reference>
<gene>
    <name evidence="1" type="ORF">D9C73_020316</name>
</gene>
<dbReference type="EMBL" id="CM014095">
    <property type="protein sequence ID" value="TKS86199.1"/>
    <property type="molecule type" value="Genomic_DNA"/>
</dbReference>
<evidence type="ECO:0000313" key="1">
    <source>
        <dbReference type="EMBL" id="TKS86199.1"/>
    </source>
</evidence>
<evidence type="ECO:0000313" key="2">
    <source>
        <dbReference type="Proteomes" id="UP000298787"/>
    </source>
</evidence>
<dbReference type="Proteomes" id="UP000298787">
    <property type="component" value="Chromosome 18"/>
</dbReference>
<sequence>MEQKTNGLLSECSGEEDVNIVGLIIVALKILGALPAQRQTADTRQVSCRNIQCYNKKPAHRDNGTWVVLEKDSVEKGLQRTHHETLGHLPVTQLWDINDAPISLCVDAAYCIRRPKARFSFFNDDCLRPQHLGYFPTALSQISSVLLTRLLRAFDLPDTRGHILGKGDWNCTEAKANCDTDGGKSKLAQSHLPLDVSVYGPFKTYYNKAMGSWMRTLLGQTASNHAIPEIVHETFLSAMAPRNILSGFRSTGGIGTSNGLQCALVRCHTIEIFYVQLNKSGFFQTPSTPTVGPILNISTGQVTDSECQQFFFCEIVRIGQELSAAAPLARWGVVVLHTVLQSKQALSLRHLQNVRSQPTGFLSDAVPQELQGCEHVRTPQRVGNNGGTKENRTIKWK</sequence>
<dbReference type="AlphaFoldDB" id="A0A4U5VE12"/>
<protein>
    <submittedName>
        <fullName evidence="1">Uncharacterized protein</fullName>
    </submittedName>
</protein>
<keyword evidence="2" id="KW-1185">Reference proteome</keyword>